<evidence type="ECO:0000256" key="4">
    <source>
        <dbReference type="ARBA" id="ARBA00022525"/>
    </source>
</evidence>
<evidence type="ECO:0000256" key="1">
    <source>
        <dbReference type="ARBA" id="ARBA00004365"/>
    </source>
</evidence>
<keyword evidence="9" id="KW-0969">Cilium</keyword>
<evidence type="ECO:0000256" key="6">
    <source>
        <dbReference type="SAM" id="Coils"/>
    </source>
</evidence>
<evidence type="ECO:0000256" key="2">
    <source>
        <dbReference type="ARBA" id="ARBA00004613"/>
    </source>
</evidence>
<proteinExistence type="inferred from homology"/>
<dbReference type="PANTHER" id="PTHR42792">
    <property type="entry name" value="FLAGELLIN"/>
    <property type="match status" value="1"/>
</dbReference>
<evidence type="ECO:0000313" key="10">
    <source>
        <dbReference type="Proteomes" id="UP000714380"/>
    </source>
</evidence>
<evidence type="ECO:0000259" key="7">
    <source>
        <dbReference type="Pfam" id="PF00669"/>
    </source>
</evidence>
<gene>
    <name evidence="9" type="primary">flgL</name>
    <name evidence="9" type="ORF">I9W95_02855</name>
</gene>
<keyword evidence="10" id="KW-1185">Reference proteome</keyword>
<keyword evidence="5" id="KW-0975">Bacterial flagellum</keyword>
<feature type="domain" description="Flagellin C-terminal" evidence="8">
    <location>
        <begin position="331"/>
        <end position="405"/>
    </location>
</feature>
<organism evidence="9 10">
    <name type="scientific">Thalassolituus marinus</name>
    <dbReference type="NCBI Taxonomy" id="671053"/>
    <lineage>
        <taxon>Bacteria</taxon>
        <taxon>Pseudomonadati</taxon>
        <taxon>Pseudomonadota</taxon>
        <taxon>Gammaproteobacteria</taxon>
        <taxon>Oceanospirillales</taxon>
        <taxon>Oceanospirillaceae</taxon>
        <taxon>Thalassolituus</taxon>
    </lineage>
</organism>
<keyword evidence="6" id="KW-0175">Coiled coil</keyword>
<dbReference type="InterPro" id="IPR046358">
    <property type="entry name" value="Flagellin_C"/>
</dbReference>
<accession>A0ABS7ZLE1</accession>
<keyword evidence="9" id="KW-0966">Cell projection</keyword>
<keyword evidence="4" id="KW-0964">Secreted</keyword>
<dbReference type="InterPro" id="IPR013384">
    <property type="entry name" value="Flagell_FlgL"/>
</dbReference>
<dbReference type="Gene3D" id="1.20.1330.10">
    <property type="entry name" value="f41 fragment of flagellin, N-terminal domain"/>
    <property type="match status" value="2"/>
</dbReference>
<dbReference type="NCBIfam" id="TIGR02550">
    <property type="entry name" value="flagell_flgL"/>
    <property type="match status" value="1"/>
</dbReference>
<name>A0ABS7ZLE1_9GAMM</name>
<sequence length="412" mass="44820">MRISTLQQYTKGLNSIMDNQTEVNKTQQQVSTGRRVLTPADDPIASTKILQLQQDLALNDQFQKNMTFAENRLNLEEATLASVTENLTRLKELTVQAGGGTLTITDRQAIAAEAYQIQEALVDLFNTRDANGEYIFAGFKGADMPFVQNSTGRYDYEGDEGQRYLSIGASTTVATGDNGKELFVDVEAAKNTFTAGINPNNTGDMQVNPGFVVDEEAYAEFYPDDIIITFNPESAVSPPATNYTVRRASDNRVIDGLFNMGYTSGAKIEVAGISLGMSGEPEPGDEVLVKSSPKQSITDTVFRLTYGLNTLEDNPVDSATLDILIEDTLTNLANAQASVSEVVSRVGARLNVIENTGNLAADVKIVNQDVLSKLSDVDFAEAVSRLSLQSYLLEAAQQSYTTISRMSLFDQM</sequence>
<feature type="domain" description="Flagellin N-terminal" evidence="7">
    <location>
        <begin position="3"/>
        <end position="138"/>
    </location>
</feature>
<evidence type="ECO:0000313" key="9">
    <source>
        <dbReference type="EMBL" id="MCA6062539.1"/>
    </source>
</evidence>
<dbReference type="Proteomes" id="UP000714380">
    <property type="component" value="Unassembled WGS sequence"/>
</dbReference>
<dbReference type="EMBL" id="JAEDAH010000011">
    <property type="protein sequence ID" value="MCA6062539.1"/>
    <property type="molecule type" value="Genomic_DNA"/>
</dbReference>
<dbReference type="SUPFAM" id="SSF64518">
    <property type="entry name" value="Phase 1 flagellin"/>
    <property type="match status" value="1"/>
</dbReference>
<feature type="coiled-coil region" evidence="6">
    <location>
        <begin position="59"/>
        <end position="93"/>
    </location>
</feature>
<comment type="caution">
    <text evidence="9">The sequence shown here is derived from an EMBL/GenBank/DDBJ whole genome shotgun (WGS) entry which is preliminary data.</text>
</comment>
<dbReference type="InterPro" id="IPR001492">
    <property type="entry name" value="Flagellin"/>
</dbReference>
<keyword evidence="9" id="KW-0282">Flagellum</keyword>
<dbReference type="RefSeq" id="WP_225671646.1">
    <property type="nucleotide sequence ID" value="NZ_JAEDAH010000011.1"/>
</dbReference>
<comment type="similarity">
    <text evidence="3">Belongs to the bacterial flagellin family.</text>
</comment>
<reference evidence="9 10" key="1">
    <citation type="submission" date="2020-12" db="EMBL/GenBank/DDBJ databases">
        <title>Novel Thalassolituus-related marine hydrocarbonoclastic bacteria mediated algae-derived hydrocarbons mineralization in twilight zone of the northern South China Sea.</title>
        <authorList>
            <person name="Dong C."/>
        </authorList>
    </citation>
    <scope>NUCLEOTIDE SEQUENCE [LARGE SCALE GENOMIC DNA]</scope>
    <source>
        <strain evidence="9 10">IMCC1826</strain>
    </source>
</reference>
<evidence type="ECO:0000259" key="8">
    <source>
        <dbReference type="Pfam" id="PF00700"/>
    </source>
</evidence>
<dbReference type="PANTHER" id="PTHR42792:SF1">
    <property type="entry name" value="FLAGELLAR HOOK-ASSOCIATED PROTEIN 3"/>
    <property type="match status" value="1"/>
</dbReference>
<dbReference type="Pfam" id="PF00700">
    <property type="entry name" value="Flagellin_C"/>
    <property type="match status" value="1"/>
</dbReference>
<dbReference type="InterPro" id="IPR001029">
    <property type="entry name" value="Flagellin_N"/>
</dbReference>
<protein>
    <submittedName>
        <fullName evidence="9">Flagellar hook-associated protein FlgL</fullName>
    </submittedName>
</protein>
<evidence type="ECO:0000256" key="5">
    <source>
        <dbReference type="ARBA" id="ARBA00023143"/>
    </source>
</evidence>
<dbReference type="Pfam" id="PF00669">
    <property type="entry name" value="Flagellin_N"/>
    <property type="match status" value="1"/>
</dbReference>
<evidence type="ECO:0000256" key="3">
    <source>
        <dbReference type="ARBA" id="ARBA00005709"/>
    </source>
</evidence>
<comment type="subcellular location">
    <subcellularLocation>
        <location evidence="1">Bacterial flagellum</location>
    </subcellularLocation>
    <subcellularLocation>
        <location evidence="2">Secreted</location>
    </subcellularLocation>
</comment>